<gene>
    <name evidence="1" type="ORF">FLP15_05700</name>
</gene>
<proteinExistence type="predicted"/>
<dbReference type="RefSeq" id="WP_142766325.1">
    <property type="nucleotide sequence ID" value="NZ_CP041356.1"/>
</dbReference>
<evidence type="ECO:0000313" key="2">
    <source>
        <dbReference type="Proteomes" id="UP000315128"/>
    </source>
</evidence>
<organism evidence="1 2">
    <name type="scientific">Lactococcus protaetiae</name>
    <dbReference type="NCBI Taxonomy" id="2592653"/>
    <lineage>
        <taxon>Bacteria</taxon>
        <taxon>Bacillati</taxon>
        <taxon>Bacillota</taxon>
        <taxon>Bacilli</taxon>
        <taxon>Lactobacillales</taxon>
        <taxon>Streptococcaceae</taxon>
        <taxon>Lactococcus</taxon>
    </lineage>
</organism>
<name>A0A514Z823_9LACT</name>
<accession>A0A514Z823</accession>
<reference evidence="1 2" key="1">
    <citation type="submission" date="2019-07" db="EMBL/GenBank/DDBJ databases">
        <title>Genome sequencing of KACC 19320.</title>
        <authorList>
            <person name="Heo J."/>
            <person name="Kim S.-J."/>
            <person name="Kim J.-S."/>
            <person name="Hong S.-B."/>
            <person name="Kwon S.-W."/>
        </authorList>
    </citation>
    <scope>NUCLEOTIDE SEQUENCE [LARGE SCALE GENOMIC DNA]</scope>
    <source>
        <strain evidence="1 2">KACC 19320</strain>
    </source>
</reference>
<dbReference type="KEGG" id="lack:FLP15_05700"/>
<dbReference type="EMBL" id="CP041356">
    <property type="protein sequence ID" value="QDK70739.1"/>
    <property type="molecule type" value="Genomic_DNA"/>
</dbReference>
<evidence type="ECO:0000313" key="1">
    <source>
        <dbReference type="EMBL" id="QDK70739.1"/>
    </source>
</evidence>
<protein>
    <submittedName>
        <fullName evidence="1">Uncharacterized protein</fullName>
    </submittedName>
</protein>
<dbReference type="Proteomes" id="UP000315128">
    <property type="component" value="Chromosome"/>
</dbReference>
<sequence length="112" mass="12381">MSQLTEIKTPTRDFTDDGRIFVSPNYVTIPRTKTVPEHYVFVAMGSGQKNFRVVTFDTSVPSQDVLAKSAVGGRIELEVSELVLIDFNFIENGVSKNQVAVKVEAFKIKGGK</sequence>
<dbReference type="AlphaFoldDB" id="A0A514Z823"/>
<keyword evidence="2" id="KW-1185">Reference proteome</keyword>